<evidence type="ECO:0000259" key="8">
    <source>
        <dbReference type="Pfam" id="PF17768"/>
    </source>
</evidence>
<dbReference type="Gene3D" id="2.40.50.460">
    <property type="match status" value="1"/>
</dbReference>
<dbReference type="Pfam" id="PF17768">
    <property type="entry name" value="RecJ_OB"/>
    <property type="match status" value="1"/>
</dbReference>
<accession>A0A2H0V4C0</accession>
<dbReference type="PANTHER" id="PTHR30255:SF2">
    <property type="entry name" value="SINGLE-STRANDED-DNA-SPECIFIC EXONUCLEASE RECJ"/>
    <property type="match status" value="1"/>
</dbReference>
<organism evidence="9 10">
    <name type="scientific">Candidatus Falkowbacteria bacterium CG10_big_fil_rev_8_21_14_0_10_43_10</name>
    <dbReference type="NCBI Taxonomy" id="1974567"/>
    <lineage>
        <taxon>Bacteria</taxon>
        <taxon>Candidatus Falkowiibacteriota</taxon>
    </lineage>
</organism>
<name>A0A2H0V4C0_9BACT</name>
<evidence type="ECO:0000259" key="7">
    <source>
        <dbReference type="Pfam" id="PF02272"/>
    </source>
</evidence>
<keyword evidence="5 9" id="KW-0269">Exonuclease</keyword>
<dbReference type="Gene3D" id="3.90.1640.30">
    <property type="match status" value="1"/>
</dbReference>
<sequence>MNLFVQFYAAGNHLDIADGSFREHEVDCSFLSIYLKNMSKKWLIKDKNSINEELIKNNSDLNPIVLRLLTNRGLSEKQITKFLEPDYKENLHNPFLFKDMKPVVELINKHLQNGSKIVVYGDYDADGITASAVMFKMLEFLGCRNLDVYLPDRVTEGYGLNKEAIKKLADEKTNLVITVDNAIRNVEEVAYAKELGMDIIITDHHDAPDELPDCLIINPKVEGCGYPFQGLAGVGVAFKVAQALLTSPLTPLLKKEESRGEVFLKWLLDLVAIGTIADLVPLIDENRVLVKYGLVVLNKTQRVGLQKLIEVAQSGVDSKGNIREIDAWQVGFQLAPRLNAAGRLEHANNAYWLLTTEDEQEAGKIAEQLNSTNQERQKITEDIFEKADSAFIEAMAGKCDDKIIFAVWPGLTSSPAPLFGKEGGVRDENVWPSGVMGLVAGKLTEKYYRPALAITDKMGEIVGSGRSVPEFNVTEMLEKCAEYLSAFGGHKQACGFTVKPGRLDEFLVKAKKIAEKKLKGIELAPTLEINLKVDFKDVNEELYEALQKLRPFGVANLQPKFLSSNLQAINIVNMGNEQQHLKLKLSGGGKMFDAVAFFAPEEWKEIKAGDKINLVYYIDMNEWNGSRSVQLKIIDIKN</sequence>
<dbReference type="SUPFAM" id="SSF64182">
    <property type="entry name" value="DHH phosphoesterases"/>
    <property type="match status" value="1"/>
</dbReference>
<dbReference type="EMBL" id="PFAR01000024">
    <property type="protein sequence ID" value="PIR93200.1"/>
    <property type="molecule type" value="Genomic_DNA"/>
</dbReference>
<dbReference type="InterPro" id="IPR003156">
    <property type="entry name" value="DHHA1_dom"/>
</dbReference>
<dbReference type="InterPro" id="IPR038763">
    <property type="entry name" value="DHH_sf"/>
</dbReference>
<dbReference type="GO" id="GO:0006281">
    <property type="term" value="P:DNA repair"/>
    <property type="evidence" value="ECO:0007669"/>
    <property type="project" value="InterPro"/>
</dbReference>
<reference evidence="10" key="1">
    <citation type="submission" date="2017-09" db="EMBL/GenBank/DDBJ databases">
        <title>Depth-based differentiation of microbial function through sediment-hosted aquifers and enrichment of novel symbionts in the deep terrestrial subsurface.</title>
        <authorList>
            <person name="Probst A.J."/>
            <person name="Ladd B."/>
            <person name="Jarett J.K."/>
            <person name="Geller-Mcgrath D.E."/>
            <person name="Sieber C.M.K."/>
            <person name="Emerson J.B."/>
            <person name="Anantharaman K."/>
            <person name="Thomas B.C."/>
            <person name="Malmstrom R."/>
            <person name="Stieglmeier M."/>
            <person name="Klingl A."/>
            <person name="Woyke T."/>
            <person name="Ryan C.M."/>
            <person name="Banfield J.F."/>
        </authorList>
    </citation>
    <scope>NUCLEOTIDE SEQUENCE [LARGE SCALE GENOMIC DNA]</scope>
</reference>
<feature type="domain" description="DDH" evidence="6">
    <location>
        <begin position="116"/>
        <end position="275"/>
    </location>
</feature>
<dbReference type="InterPro" id="IPR041122">
    <property type="entry name" value="RecJ_OB"/>
</dbReference>
<feature type="domain" description="RecJ OB" evidence="8">
    <location>
        <begin position="529"/>
        <end position="635"/>
    </location>
</feature>
<evidence type="ECO:0000256" key="3">
    <source>
        <dbReference type="ARBA" id="ARBA00022722"/>
    </source>
</evidence>
<evidence type="ECO:0000313" key="9">
    <source>
        <dbReference type="EMBL" id="PIR93200.1"/>
    </source>
</evidence>
<evidence type="ECO:0000256" key="4">
    <source>
        <dbReference type="ARBA" id="ARBA00022801"/>
    </source>
</evidence>
<evidence type="ECO:0000256" key="1">
    <source>
        <dbReference type="ARBA" id="ARBA00005915"/>
    </source>
</evidence>
<keyword evidence="3" id="KW-0540">Nuclease</keyword>
<feature type="domain" description="DHHA1" evidence="7">
    <location>
        <begin position="429"/>
        <end position="515"/>
    </location>
</feature>
<dbReference type="GO" id="GO:0006310">
    <property type="term" value="P:DNA recombination"/>
    <property type="evidence" value="ECO:0007669"/>
    <property type="project" value="InterPro"/>
</dbReference>
<dbReference type="GO" id="GO:0008409">
    <property type="term" value="F:5'-3' exonuclease activity"/>
    <property type="evidence" value="ECO:0007669"/>
    <property type="project" value="InterPro"/>
</dbReference>
<protein>
    <recommendedName>
        <fullName evidence="2">Single-stranded-DNA-specific exonuclease RecJ</fullName>
    </recommendedName>
</protein>
<gene>
    <name evidence="9" type="primary">recJ</name>
    <name evidence="9" type="ORF">COT99_01920</name>
</gene>
<dbReference type="PANTHER" id="PTHR30255">
    <property type="entry name" value="SINGLE-STRANDED-DNA-SPECIFIC EXONUCLEASE RECJ"/>
    <property type="match status" value="1"/>
</dbReference>
<dbReference type="InterPro" id="IPR051673">
    <property type="entry name" value="SSDNA_exonuclease_RecJ"/>
</dbReference>
<dbReference type="NCBIfam" id="TIGR00644">
    <property type="entry name" value="recJ"/>
    <property type="match status" value="1"/>
</dbReference>
<dbReference type="Pfam" id="PF01368">
    <property type="entry name" value="DHH"/>
    <property type="match status" value="1"/>
</dbReference>
<evidence type="ECO:0000256" key="5">
    <source>
        <dbReference type="ARBA" id="ARBA00022839"/>
    </source>
</evidence>
<dbReference type="InterPro" id="IPR001667">
    <property type="entry name" value="DDH_dom"/>
</dbReference>
<dbReference type="GO" id="GO:0003676">
    <property type="term" value="F:nucleic acid binding"/>
    <property type="evidence" value="ECO:0007669"/>
    <property type="project" value="InterPro"/>
</dbReference>
<dbReference type="InterPro" id="IPR004610">
    <property type="entry name" value="RecJ"/>
</dbReference>
<evidence type="ECO:0000313" key="10">
    <source>
        <dbReference type="Proteomes" id="UP000228626"/>
    </source>
</evidence>
<dbReference type="Pfam" id="PF02272">
    <property type="entry name" value="DHHA1"/>
    <property type="match status" value="1"/>
</dbReference>
<dbReference type="Proteomes" id="UP000228626">
    <property type="component" value="Unassembled WGS sequence"/>
</dbReference>
<evidence type="ECO:0000259" key="6">
    <source>
        <dbReference type="Pfam" id="PF01368"/>
    </source>
</evidence>
<comment type="caution">
    <text evidence="9">The sequence shown here is derived from an EMBL/GenBank/DDBJ whole genome shotgun (WGS) entry which is preliminary data.</text>
</comment>
<dbReference type="AlphaFoldDB" id="A0A2H0V4C0"/>
<comment type="similarity">
    <text evidence="1">Belongs to the RecJ family.</text>
</comment>
<evidence type="ECO:0000256" key="2">
    <source>
        <dbReference type="ARBA" id="ARBA00019841"/>
    </source>
</evidence>
<keyword evidence="4" id="KW-0378">Hydrolase</keyword>
<proteinExistence type="inferred from homology"/>